<dbReference type="PANTHER" id="PTHR24064">
    <property type="entry name" value="SOLUTE CARRIER FAMILY 22 MEMBER"/>
    <property type="match status" value="1"/>
</dbReference>
<dbReference type="InterPro" id="IPR005829">
    <property type="entry name" value="Sugar_transporter_CS"/>
</dbReference>
<evidence type="ECO:0000256" key="6">
    <source>
        <dbReference type="SAM" id="Phobius"/>
    </source>
</evidence>
<comment type="caution">
    <text evidence="8">The sequence shown here is derived from an EMBL/GenBank/DDBJ whole genome shotgun (WGS) entry which is preliminary data.</text>
</comment>
<dbReference type="Proteomes" id="UP000024635">
    <property type="component" value="Unassembled WGS sequence"/>
</dbReference>
<evidence type="ECO:0000256" key="3">
    <source>
        <dbReference type="ARBA" id="ARBA00022989"/>
    </source>
</evidence>
<evidence type="ECO:0000256" key="1">
    <source>
        <dbReference type="ARBA" id="ARBA00004141"/>
    </source>
</evidence>
<feature type="region of interest" description="Disordered" evidence="5">
    <location>
        <begin position="546"/>
        <end position="565"/>
    </location>
</feature>
<dbReference type="GO" id="GO:0022857">
    <property type="term" value="F:transmembrane transporter activity"/>
    <property type="evidence" value="ECO:0007669"/>
    <property type="project" value="InterPro"/>
</dbReference>
<dbReference type="Gene3D" id="1.20.1250.20">
    <property type="entry name" value="MFS general substrate transporter like domains"/>
    <property type="match status" value="1"/>
</dbReference>
<feature type="transmembrane region" description="Helical" evidence="6">
    <location>
        <begin position="335"/>
        <end position="353"/>
    </location>
</feature>
<feature type="transmembrane region" description="Helical" evidence="6">
    <location>
        <begin position="197"/>
        <end position="217"/>
    </location>
</feature>
<evidence type="ECO:0000256" key="2">
    <source>
        <dbReference type="ARBA" id="ARBA00022692"/>
    </source>
</evidence>
<feature type="transmembrane region" description="Helical" evidence="6">
    <location>
        <begin position="229"/>
        <end position="249"/>
    </location>
</feature>
<gene>
    <name evidence="8" type="primary">Acey_s0248.g73</name>
    <name evidence="8" type="ORF">Y032_0248g73</name>
</gene>
<keyword evidence="3 6" id="KW-1133">Transmembrane helix</keyword>
<evidence type="ECO:0000256" key="5">
    <source>
        <dbReference type="SAM" id="MobiDB-lite"/>
    </source>
</evidence>
<evidence type="ECO:0000259" key="7">
    <source>
        <dbReference type="PROSITE" id="PS50850"/>
    </source>
</evidence>
<dbReference type="EMBL" id="JARK01001584">
    <property type="protein sequence ID" value="EYB88350.1"/>
    <property type="molecule type" value="Genomic_DNA"/>
</dbReference>
<keyword evidence="9" id="KW-1185">Reference proteome</keyword>
<dbReference type="AlphaFoldDB" id="A0A016SCH2"/>
<feature type="transmembrane region" description="Helical" evidence="6">
    <location>
        <begin position="373"/>
        <end position="393"/>
    </location>
</feature>
<accession>A0A016SCH2</accession>
<dbReference type="PROSITE" id="PS50850">
    <property type="entry name" value="MFS"/>
    <property type="match status" value="1"/>
</dbReference>
<protein>
    <recommendedName>
        <fullName evidence="7">Major facilitator superfamily (MFS) profile domain-containing protein</fullName>
    </recommendedName>
</protein>
<dbReference type="InterPro" id="IPR036259">
    <property type="entry name" value="MFS_trans_sf"/>
</dbReference>
<evidence type="ECO:0000313" key="9">
    <source>
        <dbReference type="Proteomes" id="UP000024635"/>
    </source>
</evidence>
<feature type="transmembrane region" description="Helical" evidence="6">
    <location>
        <begin position="495"/>
        <end position="519"/>
    </location>
</feature>
<evidence type="ECO:0000256" key="4">
    <source>
        <dbReference type="ARBA" id="ARBA00023136"/>
    </source>
</evidence>
<sequence length="565" mass="63206">MGGVRFEAGLEGECDFNKSRVSSMIDDWIGLPLEMVTMTEQPAKRLDDYIEIGRYVVCICILAELMILPQVSSMVYMMYAGASPSLASCEDGLVFDSGLEEKEVCELYHQIPAENCSSPSLTYQFKSVNVEWNHFCGNSKAIKNSISIQMLGVLGGSLVFGQISDLFGRRKGLLGTMAGMALGWVFVAKSATLTQFTIARTVVGFFCGGSIAILNVFIMENIPKKHRMWINMAITWSPNMPPIALLAWLTGEWRMLALVNAFVCVPGILFCLAFVRESPRWLIHRGKIDEAADIMRIKFCRGKVAAEEIDGVILKEYELAHRADAKKRKYSLHHLFYSPKLAITTTVLAFSYFSTSIVNYGILFNLEKLSGSLYLNSVYTGLLRYVCNLACGYADLKWKRIGRKFVHTSGLLIIIISLAVVIFAYALDLNHVLKEEIRVCVLIASSMTSQIYIADGIVGNELFPTPIRNLGYSFLQIWNRAGVVVSPFVFYSMDLWIALPYCIMTFLCVIDTVAFECLLPETKGRHLVEHMPGPEKRLLKSRKFRESSKKMEGLIASATDTKPSI</sequence>
<dbReference type="Pfam" id="PF00083">
    <property type="entry name" value="Sugar_tr"/>
    <property type="match status" value="1"/>
</dbReference>
<dbReference type="InterPro" id="IPR020846">
    <property type="entry name" value="MFS_dom"/>
</dbReference>
<keyword evidence="4 6" id="KW-0472">Membrane</keyword>
<comment type="subcellular location">
    <subcellularLocation>
        <location evidence="1">Membrane</location>
        <topology evidence="1">Multi-pass membrane protein</topology>
    </subcellularLocation>
</comment>
<dbReference type="GO" id="GO:0016020">
    <property type="term" value="C:membrane"/>
    <property type="evidence" value="ECO:0007669"/>
    <property type="project" value="UniProtKB-SubCell"/>
</dbReference>
<reference evidence="9" key="1">
    <citation type="journal article" date="2015" name="Nat. Genet.">
        <title>The genome and transcriptome of the zoonotic hookworm Ancylostoma ceylanicum identify infection-specific gene families.</title>
        <authorList>
            <person name="Schwarz E.M."/>
            <person name="Hu Y."/>
            <person name="Antoshechkin I."/>
            <person name="Miller M.M."/>
            <person name="Sternberg P.W."/>
            <person name="Aroian R.V."/>
        </authorList>
    </citation>
    <scope>NUCLEOTIDE SEQUENCE</scope>
    <source>
        <strain evidence="9">HY135</strain>
    </source>
</reference>
<proteinExistence type="predicted"/>
<dbReference type="PROSITE" id="PS00217">
    <property type="entry name" value="SUGAR_TRANSPORT_2"/>
    <property type="match status" value="1"/>
</dbReference>
<organism evidence="8 9">
    <name type="scientific">Ancylostoma ceylanicum</name>
    <dbReference type="NCBI Taxonomy" id="53326"/>
    <lineage>
        <taxon>Eukaryota</taxon>
        <taxon>Metazoa</taxon>
        <taxon>Ecdysozoa</taxon>
        <taxon>Nematoda</taxon>
        <taxon>Chromadorea</taxon>
        <taxon>Rhabditida</taxon>
        <taxon>Rhabditina</taxon>
        <taxon>Rhabditomorpha</taxon>
        <taxon>Strongyloidea</taxon>
        <taxon>Ancylostomatidae</taxon>
        <taxon>Ancylostomatinae</taxon>
        <taxon>Ancylostoma</taxon>
    </lineage>
</organism>
<dbReference type="InterPro" id="IPR005828">
    <property type="entry name" value="MFS_sugar_transport-like"/>
</dbReference>
<feature type="domain" description="Major facilitator superfamily (MFS) profile" evidence="7">
    <location>
        <begin position="76"/>
        <end position="523"/>
    </location>
</feature>
<dbReference type="STRING" id="53326.A0A016SCH2"/>
<name>A0A016SCH2_9BILA</name>
<keyword evidence="2 6" id="KW-0812">Transmembrane</keyword>
<feature type="transmembrane region" description="Helical" evidence="6">
    <location>
        <begin position="405"/>
        <end position="427"/>
    </location>
</feature>
<dbReference type="SUPFAM" id="SSF103473">
    <property type="entry name" value="MFS general substrate transporter"/>
    <property type="match status" value="1"/>
</dbReference>
<dbReference type="OrthoDB" id="3936150at2759"/>
<evidence type="ECO:0000313" key="8">
    <source>
        <dbReference type="EMBL" id="EYB88350.1"/>
    </source>
</evidence>
<feature type="transmembrane region" description="Helical" evidence="6">
    <location>
        <begin position="255"/>
        <end position="275"/>
    </location>
</feature>